<feature type="transmembrane region" description="Helical" evidence="2">
    <location>
        <begin position="716"/>
        <end position="738"/>
    </location>
</feature>
<feature type="transmembrane region" description="Helical" evidence="2">
    <location>
        <begin position="750"/>
        <end position="772"/>
    </location>
</feature>
<proteinExistence type="predicted"/>
<feature type="compositionally biased region" description="Polar residues" evidence="1">
    <location>
        <begin position="309"/>
        <end position="327"/>
    </location>
</feature>
<dbReference type="SUPFAM" id="SSF142338">
    <property type="entry name" value="CofD-like"/>
    <property type="match status" value="1"/>
</dbReference>
<dbReference type="STRING" id="329046.A0A1Y2CNG9"/>
<feature type="transmembrane region" description="Helical" evidence="2">
    <location>
        <begin position="833"/>
        <end position="852"/>
    </location>
</feature>
<dbReference type="InterPro" id="IPR002882">
    <property type="entry name" value="CofD"/>
</dbReference>
<accession>A0A1Y2CNG9</accession>
<evidence type="ECO:0000313" key="3">
    <source>
        <dbReference type="EMBL" id="ORY47875.1"/>
    </source>
</evidence>
<protein>
    <submittedName>
        <fullName evidence="3">UPF0052-domain-containing protein</fullName>
    </submittedName>
</protein>
<comment type="caution">
    <text evidence="3">The sequence shown here is derived from an EMBL/GenBank/DDBJ whole genome shotgun (WGS) entry which is preliminary data.</text>
</comment>
<dbReference type="PANTHER" id="PTHR31240:SF0">
    <property type="entry name" value="MATERNAL EFFECT EMBRYO ARREST 18"/>
    <property type="match status" value="1"/>
</dbReference>
<feature type="region of interest" description="Disordered" evidence="1">
    <location>
        <begin position="290"/>
        <end position="329"/>
    </location>
</feature>
<keyword evidence="2" id="KW-1133">Transmembrane helix</keyword>
<keyword evidence="4" id="KW-1185">Reference proteome</keyword>
<feature type="region of interest" description="Disordered" evidence="1">
    <location>
        <begin position="479"/>
        <end position="522"/>
    </location>
</feature>
<dbReference type="GO" id="GO:0043743">
    <property type="term" value="F:LPPG:FO 2-phospho-L-lactate transferase activity"/>
    <property type="evidence" value="ECO:0007669"/>
    <property type="project" value="InterPro"/>
</dbReference>
<evidence type="ECO:0000256" key="2">
    <source>
        <dbReference type="SAM" id="Phobius"/>
    </source>
</evidence>
<name>A0A1Y2CNG9_9FUNG</name>
<gene>
    <name evidence="3" type="ORF">BCR33DRAFT_848560</name>
</gene>
<dbReference type="Proteomes" id="UP000193642">
    <property type="component" value="Unassembled WGS sequence"/>
</dbReference>
<dbReference type="Pfam" id="PF01933">
    <property type="entry name" value="CofD"/>
    <property type="match status" value="1"/>
</dbReference>
<reference evidence="3 4" key="1">
    <citation type="submission" date="2016-07" db="EMBL/GenBank/DDBJ databases">
        <title>Pervasive Adenine N6-methylation of Active Genes in Fungi.</title>
        <authorList>
            <consortium name="DOE Joint Genome Institute"/>
            <person name="Mondo S.J."/>
            <person name="Dannebaum R.O."/>
            <person name="Kuo R.C."/>
            <person name="Labutti K."/>
            <person name="Haridas S."/>
            <person name="Kuo A."/>
            <person name="Salamov A."/>
            <person name="Ahrendt S.R."/>
            <person name="Lipzen A."/>
            <person name="Sullivan W."/>
            <person name="Andreopoulos W.B."/>
            <person name="Clum A."/>
            <person name="Lindquist E."/>
            <person name="Daum C."/>
            <person name="Ramamoorthy G.K."/>
            <person name="Gryganskyi A."/>
            <person name="Culley D."/>
            <person name="Magnuson J.K."/>
            <person name="James T.Y."/>
            <person name="O'Malley M.A."/>
            <person name="Stajich J.E."/>
            <person name="Spatafora J.W."/>
            <person name="Visel A."/>
            <person name="Grigoriev I.V."/>
        </authorList>
    </citation>
    <scope>NUCLEOTIDE SEQUENCE [LARGE SCALE GENOMIC DNA]</scope>
    <source>
        <strain evidence="3 4">JEL800</strain>
    </source>
</reference>
<dbReference type="OrthoDB" id="10267139at2759"/>
<feature type="transmembrane region" description="Helical" evidence="2">
    <location>
        <begin position="784"/>
        <end position="807"/>
    </location>
</feature>
<evidence type="ECO:0000256" key="1">
    <source>
        <dbReference type="SAM" id="MobiDB-lite"/>
    </source>
</evidence>
<keyword evidence="2" id="KW-0812">Transmembrane</keyword>
<sequence length="880" mass="96548">MTTKSLLSEALFAPTSSSQLRQTEVLSSGGGSDAVLTEEPVQLPSKSIAIFSGGSAANNFVSMFQSFTSDITYILPVSDDGGSTSEIVKVVGGPGIGDIRSRLVRLSETKTVEAKAVYKLLSYRLPTAAPSIDGHCPAKMEWLNILEGNHHLWQNISLPYRETIRSFLLQFHYKILKEIGGGGLIITSGGESNLSFDFRGGSLGNFFLTGCRLFFNSLEASIFQFARVTRCPSATSVLPIVATNHNPVAIGCTLRDGSVIFGQCEISHPGTMSNPPPKKPQTLQRQLFAIPRSRSPSTKKINAQPPRPASTTVLSPSRSLQNDSPASSYDMLSLNKQPQLLSKSLDLRPAIANGTSHASLNDTVSTSSNIFFSKSAHETPPLPSPIRRVFYINGERAETFPKINPLVPEQLETKRTIIYAMGSLYTSLLPCLIVPGVGALIAQDWIDARDGGGRRSSVFEDGGGKRVKPQKRIQFQLTPLAPPHHPQNVSQHHLHPLSNHKLHESPPRSSTSTFTRVGPPPPQRVKILLLNGTHDRETTGYTALDFLLSLTDTLNYSVLASHTTPETVKKLMTSRDAKTDMFGAESIWRVFSDDLEDDSGELMEMESEGGRGYLVKPYPPVAYVTHLVYAEDSQVHVNVGRIEAMGVKCVMVPKAGSVEGCLRESVAAEEKEERVAGFFGSFQTEWTPPPPIPFASVTDRAGMFGISTALTVMTILILRATPICIEWISYFLAVLFRFVNPRDICLHYRIFIDCLYYFGFTTAVEAMLLLKAQAMFTRESTRKVVIVFGLVIAGARLGLGAATMAFIDYSSTYNPKSFTCFSKYDNVVSPAHSYYRIVCDLTLSAIFVVPLIDKLHKTKDLKNLLMKYLLNSLLMALGTR</sequence>
<evidence type="ECO:0000313" key="4">
    <source>
        <dbReference type="Proteomes" id="UP000193642"/>
    </source>
</evidence>
<dbReference type="AlphaFoldDB" id="A0A1Y2CNG9"/>
<keyword evidence="2" id="KW-0472">Membrane</keyword>
<dbReference type="Gene3D" id="3.40.50.10680">
    <property type="entry name" value="CofD-like domains"/>
    <property type="match status" value="1"/>
</dbReference>
<organism evidence="3 4">
    <name type="scientific">Rhizoclosmatium globosum</name>
    <dbReference type="NCBI Taxonomy" id="329046"/>
    <lineage>
        <taxon>Eukaryota</taxon>
        <taxon>Fungi</taxon>
        <taxon>Fungi incertae sedis</taxon>
        <taxon>Chytridiomycota</taxon>
        <taxon>Chytridiomycota incertae sedis</taxon>
        <taxon>Chytridiomycetes</taxon>
        <taxon>Chytridiales</taxon>
        <taxon>Chytriomycetaceae</taxon>
        <taxon>Rhizoclosmatium</taxon>
    </lineage>
</organism>
<dbReference type="InterPro" id="IPR038136">
    <property type="entry name" value="CofD-like_dom_sf"/>
</dbReference>
<dbReference type="EMBL" id="MCGO01000013">
    <property type="protein sequence ID" value="ORY47875.1"/>
    <property type="molecule type" value="Genomic_DNA"/>
</dbReference>
<feature type="compositionally biased region" description="Low complexity" evidence="1">
    <location>
        <begin position="507"/>
        <end position="516"/>
    </location>
</feature>
<dbReference type="PANTHER" id="PTHR31240">
    <property type="entry name" value="MATERNAL EFFECT EMBRYO ARREST 18"/>
    <property type="match status" value="1"/>
</dbReference>